<dbReference type="InterPro" id="IPR052355">
    <property type="entry name" value="CENP-V-like"/>
</dbReference>
<dbReference type="GO" id="GO:0046872">
    <property type="term" value="F:metal ion binding"/>
    <property type="evidence" value="ECO:0007669"/>
    <property type="project" value="UniProtKB-KW"/>
</dbReference>
<evidence type="ECO:0000256" key="2">
    <source>
        <dbReference type="ARBA" id="ARBA00022723"/>
    </source>
</evidence>
<organism evidence="5 6">
    <name type="scientific">Aliterella atlantica CENA595</name>
    <dbReference type="NCBI Taxonomy" id="1618023"/>
    <lineage>
        <taxon>Bacteria</taxon>
        <taxon>Bacillati</taxon>
        <taxon>Cyanobacteriota</taxon>
        <taxon>Cyanophyceae</taxon>
        <taxon>Chroococcidiopsidales</taxon>
        <taxon>Aliterellaceae</taxon>
        <taxon>Aliterella</taxon>
    </lineage>
</organism>
<dbReference type="EMBL" id="JYON01000001">
    <property type="protein sequence ID" value="KJH73256.1"/>
    <property type="molecule type" value="Genomic_DNA"/>
</dbReference>
<dbReference type="GO" id="GO:0016846">
    <property type="term" value="F:carbon-sulfur lyase activity"/>
    <property type="evidence" value="ECO:0007669"/>
    <property type="project" value="InterPro"/>
</dbReference>
<keyword evidence="6" id="KW-1185">Reference proteome</keyword>
<dbReference type="OrthoDB" id="530006at2"/>
<gene>
    <name evidence="5" type="ORF">UH38_00125</name>
</gene>
<evidence type="ECO:0000256" key="3">
    <source>
        <dbReference type="ARBA" id="ARBA00022833"/>
    </source>
</evidence>
<dbReference type="PATRIC" id="fig|1618023.3.peg.1241"/>
<dbReference type="PROSITE" id="PS51891">
    <property type="entry name" value="CENP_V_GFA"/>
    <property type="match status" value="1"/>
</dbReference>
<dbReference type="SUPFAM" id="SSF51316">
    <property type="entry name" value="Mss4-like"/>
    <property type="match status" value="1"/>
</dbReference>
<sequence length="134" mass="15030">MEKYEGGCHCGAVRFQVVVDKHKADECNCSICLKKGFLHLIVPKEKFTLLQGADVLTTYTFNTGVAKHTFCRICGIHSFYTPRSHPNGFSINVRCLDGDEPISRFEIVPFDGANWEQNIHKLHGEESTANTPTD</sequence>
<proteinExistence type="inferred from homology"/>
<keyword evidence="2" id="KW-0479">Metal-binding</keyword>
<evidence type="ECO:0000313" key="5">
    <source>
        <dbReference type="EMBL" id="KJH73256.1"/>
    </source>
</evidence>
<accession>A0A0D9A1C3</accession>
<dbReference type="AlphaFoldDB" id="A0A0D9A1C3"/>
<dbReference type="Pfam" id="PF04828">
    <property type="entry name" value="GFA"/>
    <property type="match status" value="1"/>
</dbReference>
<name>A0A0D9A1C3_9CYAN</name>
<protein>
    <submittedName>
        <fullName evidence="5">Aldehyde-activating protein</fullName>
    </submittedName>
</protein>
<reference evidence="5 6" key="1">
    <citation type="submission" date="2015-02" db="EMBL/GenBank/DDBJ databases">
        <title>Draft genome of a novel marine cyanobacterium (Chroococcales) isolated from South Atlantic Ocean.</title>
        <authorList>
            <person name="Rigonato J."/>
            <person name="Alvarenga D.O."/>
            <person name="Branco L.H."/>
            <person name="Varani A.M."/>
            <person name="Brandini F.P."/>
            <person name="Fiore M.F."/>
        </authorList>
    </citation>
    <scope>NUCLEOTIDE SEQUENCE [LARGE SCALE GENOMIC DNA]</scope>
    <source>
        <strain evidence="5 6">CENA595</strain>
    </source>
</reference>
<dbReference type="Proteomes" id="UP000032452">
    <property type="component" value="Unassembled WGS sequence"/>
</dbReference>
<feature type="domain" description="CENP-V/GFA" evidence="4">
    <location>
        <begin position="4"/>
        <end position="116"/>
    </location>
</feature>
<keyword evidence="3" id="KW-0862">Zinc</keyword>
<evidence type="ECO:0000313" key="6">
    <source>
        <dbReference type="Proteomes" id="UP000032452"/>
    </source>
</evidence>
<dbReference type="Gene3D" id="2.170.150.70">
    <property type="match status" value="1"/>
</dbReference>
<dbReference type="STRING" id="1618023.UH38_00125"/>
<evidence type="ECO:0000259" key="4">
    <source>
        <dbReference type="PROSITE" id="PS51891"/>
    </source>
</evidence>
<dbReference type="InterPro" id="IPR006913">
    <property type="entry name" value="CENP-V/GFA"/>
</dbReference>
<dbReference type="InterPro" id="IPR011057">
    <property type="entry name" value="Mss4-like_sf"/>
</dbReference>
<evidence type="ECO:0000256" key="1">
    <source>
        <dbReference type="ARBA" id="ARBA00005495"/>
    </source>
</evidence>
<dbReference type="PANTHER" id="PTHR28620">
    <property type="entry name" value="CENTROMERE PROTEIN V"/>
    <property type="match status" value="1"/>
</dbReference>
<comment type="similarity">
    <text evidence="1">Belongs to the Gfa family.</text>
</comment>
<comment type="caution">
    <text evidence="5">The sequence shown here is derived from an EMBL/GenBank/DDBJ whole genome shotgun (WGS) entry which is preliminary data.</text>
</comment>
<dbReference type="RefSeq" id="WP_045052588.1">
    <property type="nucleotide sequence ID" value="NZ_CAWMDP010000017.1"/>
</dbReference>
<dbReference type="PANTHER" id="PTHR28620:SF1">
    <property type="entry name" value="CENP-V_GFA DOMAIN-CONTAINING PROTEIN"/>
    <property type="match status" value="1"/>
</dbReference>